<reference evidence="1" key="2">
    <citation type="submission" date="2016-06" db="EMBL/GenBank/DDBJ databases">
        <title>The genome of a short-lived fish provides insights into sex chromosome evolution and the genetic control of aging.</title>
        <authorList>
            <person name="Reichwald K."/>
            <person name="Felder M."/>
            <person name="Petzold A."/>
            <person name="Koch P."/>
            <person name="Groth M."/>
            <person name="Platzer M."/>
        </authorList>
    </citation>
    <scope>NUCLEOTIDE SEQUENCE</scope>
    <source>
        <tissue evidence="1">Brain</tissue>
    </source>
</reference>
<protein>
    <submittedName>
        <fullName evidence="1">Uncharacterized protein</fullName>
    </submittedName>
</protein>
<reference evidence="1" key="1">
    <citation type="submission" date="2016-05" db="EMBL/GenBank/DDBJ databases">
        <authorList>
            <person name="Lavstsen T."/>
            <person name="Jespersen J.S."/>
        </authorList>
    </citation>
    <scope>NUCLEOTIDE SEQUENCE</scope>
    <source>
        <tissue evidence="1">Brain</tissue>
    </source>
</reference>
<dbReference type="EMBL" id="HADZ01005838">
    <property type="protein sequence ID" value="SBP69779.1"/>
    <property type="molecule type" value="Transcribed_RNA"/>
</dbReference>
<feature type="non-terminal residue" evidence="1">
    <location>
        <position position="47"/>
    </location>
</feature>
<proteinExistence type="predicted"/>
<sequence length="47" mass="5833">MLKNLINTNDIRLLWITKDEQEEDNQLHAWMIQQEDIRRIWIIQLSI</sequence>
<evidence type="ECO:0000313" key="1">
    <source>
        <dbReference type="EMBL" id="SBP69779.1"/>
    </source>
</evidence>
<accession>A0A1A8BRG3</accession>
<dbReference type="AlphaFoldDB" id="A0A1A8BRG3"/>
<gene>
    <name evidence="1" type="primary">Nfu_g_1_002966</name>
</gene>
<name>A0A1A8BRG3_NOTKA</name>
<organism evidence="1">
    <name type="scientific">Nothobranchius kadleci</name>
    <name type="common">African annual killifish</name>
    <dbReference type="NCBI Taxonomy" id="1051664"/>
    <lineage>
        <taxon>Eukaryota</taxon>
        <taxon>Metazoa</taxon>
        <taxon>Chordata</taxon>
        <taxon>Craniata</taxon>
        <taxon>Vertebrata</taxon>
        <taxon>Euteleostomi</taxon>
        <taxon>Actinopterygii</taxon>
        <taxon>Neopterygii</taxon>
        <taxon>Teleostei</taxon>
        <taxon>Neoteleostei</taxon>
        <taxon>Acanthomorphata</taxon>
        <taxon>Ovalentaria</taxon>
        <taxon>Atherinomorphae</taxon>
        <taxon>Cyprinodontiformes</taxon>
        <taxon>Nothobranchiidae</taxon>
        <taxon>Nothobranchius</taxon>
    </lineage>
</organism>